<dbReference type="SMART" id="SM00248">
    <property type="entry name" value="ANK"/>
    <property type="match status" value="6"/>
</dbReference>
<proteinExistence type="predicted"/>
<evidence type="ECO:0000313" key="4">
    <source>
        <dbReference type="Proteomes" id="UP000191004"/>
    </source>
</evidence>
<keyword evidence="4" id="KW-1185">Reference proteome</keyword>
<dbReference type="SUPFAM" id="SSF52540">
    <property type="entry name" value="P-loop containing nucleoside triphosphate hydrolases"/>
    <property type="match status" value="1"/>
</dbReference>
<evidence type="ECO:0000313" key="3">
    <source>
        <dbReference type="EMBL" id="OPB41319.1"/>
    </source>
</evidence>
<dbReference type="Proteomes" id="UP000191004">
    <property type="component" value="Unassembled WGS sequence"/>
</dbReference>
<dbReference type="InterPro" id="IPR027417">
    <property type="entry name" value="P-loop_NTPase"/>
</dbReference>
<dbReference type="Pfam" id="PF12796">
    <property type="entry name" value="Ank_2"/>
    <property type="match status" value="1"/>
</dbReference>
<dbReference type="EMBL" id="LVVK01000015">
    <property type="protein sequence ID" value="OPB41319.1"/>
    <property type="molecule type" value="Genomic_DNA"/>
</dbReference>
<evidence type="ECO:0000259" key="2">
    <source>
        <dbReference type="Pfam" id="PF24883"/>
    </source>
</evidence>
<name>A0A1T3CJQ0_9HYPO</name>
<organism evidence="3 4">
    <name type="scientific">Trichoderma guizhouense</name>
    <dbReference type="NCBI Taxonomy" id="1491466"/>
    <lineage>
        <taxon>Eukaryota</taxon>
        <taxon>Fungi</taxon>
        <taxon>Dikarya</taxon>
        <taxon>Ascomycota</taxon>
        <taxon>Pezizomycotina</taxon>
        <taxon>Sordariomycetes</taxon>
        <taxon>Hypocreomycetidae</taxon>
        <taxon>Hypocreales</taxon>
        <taxon>Hypocreaceae</taxon>
        <taxon>Trichoderma</taxon>
    </lineage>
</organism>
<protein>
    <recommendedName>
        <fullName evidence="2">Nephrocystin 3-like N-terminal domain-containing protein</fullName>
    </recommendedName>
</protein>
<accession>A0A1T3CJQ0</accession>
<comment type="caution">
    <text evidence="3">The sequence shown here is derived from an EMBL/GenBank/DDBJ whole genome shotgun (WGS) entry which is preliminary data.</text>
</comment>
<dbReference type="InterPro" id="IPR002110">
    <property type="entry name" value="Ankyrin_rpt"/>
</dbReference>
<dbReference type="OrthoDB" id="7464126at2759"/>
<dbReference type="Pfam" id="PF24883">
    <property type="entry name" value="NPHP3_N"/>
    <property type="match status" value="1"/>
</dbReference>
<dbReference type="Gene3D" id="3.40.50.300">
    <property type="entry name" value="P-loop containing nucleotide triphosphate hydrolases"/>
    <property type="match status" value="1"/>
</dbReference>
<dbReference type="PANTHER" id="PTHR10039:SF16">
    <property type="entry name" value="GPI INOSITOL-DEACYLASE"/>
    <property type="match status" value="1"/>
</dbReference>
<evidence type="ECO:0000256" key="1">
    <source>
        <dbReference type="ARBA" id="ARBA00022737"/>
    </source>
</evidence>
<gene>
    <name evidence="3" type="ORF">A0O28_0080370</name>
</gene>
<dbReference type="Gene3D" id="1.25.40.20">
    <property type="entry name" value="Ankyrin repeat-containing domain"/>
    <property type="match status" value="1"/>
</dbReference>
<dbReference type="InterPro" id="IPR036770">
    <property type="entry name" value="Ankyrin_rpt-contain_sf"/>
</dbReference>
<sequence>MGDLAINFAPPQAGVPWAAAKALLRIPVKHIEQMAALAGTVQLFTRIVRRGQVYEHLYNATTVDEEAVSNLRDALRDLYIAAIELLARTDVLIKGGLVKQTLNAILRPEQASDLVSDLLMKEQKVSLEAQVCEASRSAKTSLKMDERIEALLTNLDKLSTPISRIDKGVDNLLEEVEKDRLERLMDFISSEKFGKGHITIKESRIEGTGDWLINHEGLCDWQAVPWSSTLLCLKGTVGTGKTYLTSRVIDHVKQTLETMPHDEGFAFFYCNRSGPLMLDPLIVLRSFVRQLSCKAYHYDRIQTSIIQKCELAKQEGRDLSYKDCKELILVSLNLYPKTTLILDALDESDISTYNLAGILIELMEKATKPVKVFISSRPDREYLMALEDKHIITVNSDNQQGDIEKFLHKTLYSQFFFNRRQAEIQELIKETFRSRNGGMFRWVYLQVKSLLKCISDDAVKTWARTVPRDLMTAYDQLWENIREQHNEDDVALAERAIKWVLCAFEPPKSDILLEAVRYSLEGDVLVQKEKHSEEEILLLCQDLLTIDAERQIWMLPHASVAEYFESKNMNLGKCDIFASITSLSFMMESKSESSHLKWRYYNLNTFEEYVSFTWPRHVQRYDKWLGSTKGADPDQTLVTTLKRFLGSVEESGDHYRNWLKKVDGSYYHWVLTPGNMTLFVMCRFGFYYVLRDWWEEGKINKEMALKECNFKDGYNSLPLAAQGGCLPIFKYLVEVIGLDNPLTKGHCWAMQEAIDERNKDIVSFLVEEANIDVNICYLFETAVQYVAKSWRAYTDMLQWLIDQGWVDVNREGGKNYGTALIAAAMSTKIESVEILLKAGAEVKATVECGLYGSALVAAVSALRRHHYIEKIQLLLSHGADPNQPMKCGRFGSALEAVIASAFEDDSEVKMAESKQSLELLLEAGADPAITNDRGDHGSALTAAAFYGFKDFLKMMIDVTGREQAIECLGQSRCPGHLSFRDEEHIERWTQGKSDTVTYLTNQVGVKNETLYSIGLRDVEPEETGDSWRKFVVRYD</sequence>
<dbReference type="PANTHER" id="PTHR10039">
    <property type="entry name" value="AMELOGENIN"/>
    <property type="match status" value="1"/>
</dbReference>
<dbReference type="AlphaFoldDB" id="A0A1T3CJQ0"/>
<feature type="domain" description="Nephrocystin 3-like N-terminal" evidence="2">
    <location>
        <begin position="207"/>
        <end position="377"/>
    </location>
</feature>
<reference evidence="3 4" key="1">
    <citation type="submission" date="2016-04" db="EMBL/GenBank/DDBJ databases">
        <title>Multiple horizontal gene transfer events from other fungi enriched the ability of the initially mycotrophic fungus Trichoderma (Ascomycota) to feed on dead plant biomass.</title>
        <authorList>
            <person name="Atanasova L."/>
            <person name="Chenthamara K."/>
            <person name="Zhang J."/>
            <person name="Grujic M."/>
            <person name="Henrissat B."/>
            <person name="Kuo A."/>
            <person name="Aertz A."/>
            <person name="Salamov A."/>
            <person name="Lipzen A."/>
            <person name="Labutti K."/>
            <person name="Barry K."/>
            <person name="Miao Y."/>
            <person name="Rahimi M.J."/>
            <person name="Shen Q."/>
            <person name="Grigoriev I.V."/>
            <person name="Kubicek C.P."/>
            <person name="Druzhinina I.S."/>
        </authorList>
    </citation>
    <scope>NUCLEOTIDE SEQUENCE [LARGE SCALE GENOMIC DNA]</scope>
    <source>
        <strain evidence="3 4">NJAU 4742</strain>
    </source>
</reference>
<keyword evidence="1" id="KW-0677">Repeat</keyword>
<dbReference type="SUPFAM" id="SSF48403">
    <property type="entry name" value="Ankyrin repeat"/>
    <property type="match status" value="1"/>
</dbReference>
<dbReference type="InterPro" id="IPR056884">
    <property type="entry name" value="NPHP3-like_N"/>
</dbReference>